<dbReference type="EMBL" id="JANPWB010000010">
    <property type="protein sequence ID" value="KAJ1147082.1"/>
    <property type="molecule type" value="Genomic_DNA"/>
</dbReference>
<evidence type="ECO:0000313" key="2">
    <source>
        <dbReference type="EMBL" id="KAJ1147082.1"/>
    </source>
</evidence>
<proteinExistence type="predicted"/>
<sequence>MGPPSVAMRRAVAPSSRQFGLAHLEPRHRLDPGAGPRSRPRGSERLGRVAPVDVLLGSGLTGPRTARSQLLHALRSLAIP</sequence>
<gene>
    <name evidence="2" type="ORF">NDU88_013329</name>
</gene>
<name>A0AAV7R5B5_PLEWA</name>
<evidence type="ECO:0000256" key="1">
    <source>
        <dbReference type="SAM" id="MobiDB-lite"/>
    </source>
</evidence>
<feature type="region of interest" description="Disordered" evidence="1">
    <location>
        <begin position="1"/>
        <end position="49"/>
    </location>
</feature>
<protein>
    <submittedName>
        <fullName evidence="2">Uncharacterized protein</fullName>
    </submittedName>
</protein>
<dbReference type="Proteomes" id="UP001066276">
    <property type="component" value="Chromosome 6"/>
</dbReference>
<accession>A0AAV7R5B5</accession>
<organism evidence="2 3">
    <name type="scientific">Pleurodeles waltl</name>
    <name type="common">Iberian ribbed newt</name>
    <dbReference type="NCBI Taxonomy" id="8319"/>
    <lineage>
        <taxon>Eukaryota</taxon>
        <taxon>Metazoa</taxon>
        <taxon>Chordata</taxon>
        <taxon>Craniata</taxon>
        <taxon>Vertebrata</taxon>
        <taxon>Euteleostomi</taxon>
        <taxon>Amphibia</taxon>
        <taxon>Batrachia</taxon>
        <taxon>Caudata</taxon>
        <taxon>Salamandroidea</taxon>
        <taxon>Salamandridae</taxon>
        <taxon>Pleurodelinae</taxon>
        <taxon>Pleurodeles</taxon>
    </lineage>
</organism>
<keyword evidence="3" id="KW-1185">Reference proteome</keyword>
<dbReference type="AlphaFoldDB" id="A0AAV7R5B5"/>
<reference evidence="2" key="1">
    <citation type="journal article" date="2022" name="bioRxiv">
        <title>Sequencing and chromosome-scale assembly of the giantPleurodeles waltlgenome.</title>
        <authorList>
            <person name="Brown T."/>
            <person name="Elewa A."/>
            <person name="Iarovenko S."/>
            <person name="Subramanian E."/>
            <person name="Araus A.J."/>
            <person name="Petzold A."/>
            <person name="Susuki M."/>
            <person name="Suzuki K.-i.T."/>
            <person name="Hayashi T."/>
            <person name="Toyoda A."/>
            <person name="Oliveira C."/>
            <person name="Osipova E."/>
            <person name="Leigh N.D."/>
            <person name="Simon A."/>
            <person name="Yun M.H."/>
        </authorList>
    </citation>
    <scope>NUCLEOTIDE SEQUENCE</scope>
    <source>
        <strain evidence="2">20211129_DDA</strain>
        <tissue evidence="2">Liver</tissue>
    </source>
</reference>
<evidence type="ECO:0000313" key="3">
    <source>
        <dbReference type="Proteomes" id="UP001066276"/>
    </source>
</evidence>
<comment type="caution">
    <text evidence="2">The sequence shown here is derived from an EMBL/GenBank/DDBJ whole genome shotgun (WGS) entry which is preliminary data.</text>
</comment>